<reference evidence="5" key="3">
    <citation type="submission" date="2022-06" db="UniProtKB">
        <authorList>
            <consortium name="EnsemblMetazoa"/>
        </authorList>
    </citation>
    <scope>IDENTIFICATION</scope>
</reference>
<feature type="region of interest" description="Disordered" evidence="1">
    <location>
        <begin position="422"/>
        <end position="475"/>
    </location>
</feature>
<keyword evidence="3" id="KW-0732">Signal</keyword>
<evidence type="ECO:0000256" key="3">
    <source>
        <dbReference type="SAM" id="SignalP"/>
    </source>
</evidence>
<gene>
    <name evidence="4" type="ORF">SSS_2516</name>
</gene>
<feature type="compositionally biased region" description="Polar residues" evidence="1">
    <location>
        <begin position="372"/>
        <end position="383"/>
    </location>
</feature>
<organism evidence="4">
    <name type="scientific">Sarcoptes scabiei</name>
    <name type="common">Itch mite</name>
    <name type="synonym">Acarus scabiei</name>
    <dbReference type="NCBI Taxonomy" id="52283"/>
    <lineage>
        <taxon>Eukaryota</taxon>
        <taxon>Metazoa</taxon>
        <taxon>Ecdysozoa</taxon>
        <taxon>Arthropoda</taxon>
        <taxon>Chelicerata</taxon>
        <taxon>Arachnida</taxon>
        <taxon>Acari</taxon>
        <taxon>Acariformes</taxon>
        <taxon>Sarcoptiformes</taxon>
        <taxon>Astigmata</taxon>
        <taxon>Psoroptidia</taxon>
        <taxon>Sarcoptoidea</taxon>
        <taxon>Sarcoptidae</taxon>
        <taxon>Sarcoptinae</taxon>
        <taxon>Sarcoptes</taxon>
    </lineage>
</organism>
<feature type="signal peptide" evidence="3">
    <location>
        <begin position="1"/>
        <end position="24"/>
    </location>
</feature>
<keyword evidence="2" id="KW-0472">Membrane</keyword>
<evidence type="ECO:0000313" key="4">
    <source>
        <dbReference type="EMBL" id="KAF7491526.1"/>
    </source>
</evidence>
<keyword evidence="2" id="KW-0812">Transmembrane</keyword>
<accession>A0A834R9X6</accession>
<evidence type="ECO:0000313" key="5">
    <source>
        <dbReference type="EnsemblMetazoa" id="KAF7491526.1"/>
    </source>
</evidence>
<keyword evidence="6" id="KW-1185">Reference proteome</keyword>
<dbReference type="Proteomes" id="UP000070412">
    <property type="component" value="Unassembled WGS sequence"/>
</dbReference>
<dbReference type="EMBL" id="WVUK01000059">
    <property type="protein sequence ID" value="KAF7491526.1"/>
    <property type="molecule type" value="Genomic_DNA"/>
</dbReference>
<evidence type="ECO:0000256" key="2">
    <source>
        <dbReference type="SAM" id="Phobius"/>
    </source>
</evidence>
<protein>
    <submittedName>
        <fullName evidence="4 5">Uncharacterized protein</fullName>
    </submittedName>
</protein>
<dbReference type="EnsemblMetazoa" id="SSS_2516s_mrna">
    <property type="protein sequence ID" value="KAF7491526.1"/>
    <property type="gene ID" value="SSS_2516"/>
</dbReference>
<feature type="chain" id="PRO_5038259272" evidence="3">
    <location>
        <begin position="25"/>
        <end position="475"/>
    </location>
</feature>
<keyword evidence="2" id="KW-1133">Transmembrane helix</keyword>
<reference evidence="4" key="2">
    <citation type="submission" date="2020-01" db="EMBL/GenBank/DDBJ databases">
        <authorList>
            <person name="Korhonen P.K.K."/>
            <person name="Guangxu M.G."/>
            <person name="Wang T.W."/>
            <person name="Stroehlein A.J.S."/>
            <person name="Young N.D."/>
            <person name="Ang C.-S.A."/>
            <person name="Fernando D.W.F."/>
            <person name="Lu H.L."/>
            <person name="Taylor S.T."/>
            <person name="Ehtesham M.E.M."/>
            <person name="Najaraj S.H.N."/>
            <person name="Harsha G.H.G."/>
            <person name="Madugundu A.M."/>
            <person name="Renuse S.R."/>
            <person name="Holt D.H."/>
            <person name="Pandey A.P."/>
            <person name="Papenfuss A.P."/>
            <person name="Gasser R.B.G."/>
            <person name="Fischer K.F."/>
        </authorList>
    </citation>
    <scope>NUCLEOTIDE SEQUENCE</scope>
    <source>
        <strain evidence="4">SSS_KF_BRIS2020</strain>
    </source>
</reference>
<feature type="transmembrane region" description="Helical" evidence="2">
    <location>
        <begin position="332"/>
        <end position="354"/>
    </location>
</feature>
<dbReference type="AlphaFoldDB" id="A0A834R9X6"/>
<evidence type="ECO:0000256" key="1">
    <source>
        <dbReference type="SAM" id="MobiDB-lite"/>
    </source>
</evidence>
<proteinExistence type="predicted"/>
<feature type="compositionally biased region" description="Polar residues" evidence="1">
    <location>
        <begin position="457"/>
        <end position="469"/>
    </location>
</feature>
<sequence>MMTILNYYSILFSFVISTIILSHSYDLSTSDPYEYCHCCLLQSSRYGSIKMIAYMDEKLIIQNQDDMLLEYPLSDFIDPEKNFQTIMDPTTSVRIELFEKKYQWITNSRSYQEKNLNVGYSFYACGQHRIIYEKLRSHDLKAYHFLIDEKIEEQRMELMPRKDGFVLSNYRDDSVLVIGIRRNIVTRVITLQVIFVKDCKSNHGFRYIRFDRDLCWENFNESIIRLKTKCSSDEDSLKLEVKHGFLTKFWMYLIGEDRIYYVRRNPLLKYQRVKLHQKPLSKFFRCPKIVVLQKHQASSNSSSSSSTSITSLIANQINQQTERPASMKWSNWIFLMLLISITFLLMVICILLILKLRQQRMKLNKLKENRLNQNSAKMQSPRSFETDANKGLWTSSTKTAAPTATIKKMSSVPDRTVFRSDSLTTSSPVIPPPPSSLDAKKKSTVFQPLKSSDDSKLQAQMAKSSSQFWSELKKS</sequence>
<name>A0A834R9X6_SARSC</name>
<feature type="region of interest" description="Disordered" evidence="1">
    <location>
        <begin position="372"/>
        <end position="391"/>
    </location>
</feature>
<reference evidence="6" key="1">
    <citation type="journal article" date="2020" name="PLoS Negl. Trop. Dis.">
        <title>High-quality nuclear genome for Sarcoptes scabiei-A critical resource for a neglected parasite.</title>
        <authorList>
            <person name="Korhonen P.K."/>
            <person name="Gasser R.B."/>
            <person name="Ma G."/>
            <person name="Wang T."/>
            <person name="Stroehlein A.J."/>
            <person name="Young N.D."/>
            <person name="Ang C.S."/>
            <person name="Fernando D.D."/>
            <person name="Lu H.C."/>
            <person name="Taylor S."/>
            <person name="Reynolds S.L."/>
            <person name="Mofiz E."/>
            <person name="Najaraj S.H."/>
            <person name="Gowda H."/>
            <person name="Madugundu A."/>
            <person name="Renuse S."/>
            <person name="Holt D."/>
            <person name="Pandey A."/>
            <person name="Papenfuss A.T."/>
            <person name="Fischer K."/>
        </authorList>
    </citation>
    <scope>NUCLEOTIDE SEQUENCE [LARGE SCALE GENOMIC DNA]</scope>
</reference>
<evidence type="ECO:0000313" key="6">
    <source>
        <dbReference type="Proteomes" id="UP000070412"/>
    </source>
</evidence>